<dbReference type="PROSITE" id="PS50939">
    <property type="entry name" value="CYTOCHROME_B561"/>
    <property type="match status" value="1"/>
</dbReference>
<dbReference type="PANTHER" id="PTHR23130">
    <property type="entry name" value="CYTOCHROME B561 AND DOMON DOMAIN-CONTAINING PROTEIN"/>
    <property type="match status" value="1"/>
</dbReference>
<sequence length="279" mass="30458">MVGSSAVVGWASNGKGMVKQYYLGGKSPDECPANKGLLKLIKNKAVVVSRSDRLYLAFQLSTDYPQPHLIYAVGPEDNLPYGRSLQLPVHRNMASHSFNYTSGIASNAGRAGDGTFPRERQHGLLAMMGWGVLMPIGMMTARYFRQLDPCWFYSHMAIQVTGFAVGIAAVVLGFRINAGGLKNVDVHKSIGIAVLAMASLQVMAILARPDKTSKVRRFWNWYHHNIGRAAILLAIGNVFLGLSIAQEVSAYVVSYGVFVAVWVVAVAAFEVKRCYADDD</sequence>
<name>A0A0A9DT33_ARUDO</name>
<dbReference type="CDD" id="cd09631">
    <property type="entry name" value="DOMON_DOH"/>
    <property type="match status" value="1"/>
</dbReference>
<reference evidence="9" key="1">
    <citation type="submission" date="2014-09" db="EMBL/GenBank/DDBJ databases">
        <authorList>
            <person name="Magalhaes I.L.F."/>
            <person name="Oliveira U."/>
            <person name="Santos F.R."/>
            <person name="Vidigal T.H.D.A."/>
            <person name="Brescovit A.D."/>
            <person name="Santos A.J."/>
        </authorList>
    </citation>
    <scope>NUCLEOTIDE SEQUENCE</scope>
    <source>
        <tissue evidence="9">Shoot tissue taken approximately 20 cm above the soil surface</tissue>
    </source>
</reference>
<dbReference type="CDD" id="cd08760">
    <property type="entry name" value="Cyt_b561_FRRS1_like"/>
    <property type="match status" value="1"/>
</dbReference>
<keyword evidence="6 7" id="KW-0472">Membrane</keyword>
<feature type="transmembrane region" description="Helical" evidence="7">
    <location>
        <begin position="226"/>
        <end position="245"/>
    </location>
</feature>
<evidence type="ECO:0000313" key="9">
    <source>
        <dbReference type="EMBL" id="JAD90951.1"/>
    </source>
</evidence>
<dbReference type="AlphaFoldDB" id="A0A0A9DT33"/>
<organism evidence="9">
    <name type="scientific">Arundo donax</name>
    <name type="common">Giant reed</name>
    <name type="synonym">Donax arundinaceus</name>
    <dbReference type="NCBI Taxonomy" id="35708"/>
    <lineage>
        <taxon>Eukaryota</taxon>
        <taxon>Viridiplantae</taxon>
        <taxon>Streptophyta</taxon>
        <taxon>Embryophyta</taxon>
        <taxon>Tracheophyta</taxon>
        <taxon>Spermatophyta</taxon>
        <taxon>Magnoliopsida</taxon>
        <taxon>Liliopsida</taxon>
        <taxon>Poales</taxon>
        <taxon>Poaceae</taxon>
        <taxon>PACMAD clade</taxon>
        <taxon>Arundinoideae</taxon>
        <taxon>Arundineae</taxon>
        <taxon>Arundo</taxon>
    </lineage>
</organism>
<feature type="transmembrane region" description="Helical" evidence="7">
    <location>
        <begin position="124"/>
        <end position="144"/>
    </location>
</feature>
<dbReference type="Gene3D" id="1.20.120.1770">
    <property type="match status" value="1"/>
</dbReference>
<reference evidence="9" key="2">
    <citation type="journal article" date="2015" name="Data Brief">
        <title>Shoot transcriptome of the giant reed, Arundo donax.</title>
        <authorList>
            <person name="Barrero R.A."/>
            <person name="Guerrero F.D."/>
            <person name="Moolhuijzen P."/>
            <person name="Goolsby J.A."/>
            <person name="Tidwell J."/>
            <person name="Bellgard S.E."/>
            <person name="Bellgard M.I."/>
        </authorList>
    </citation>
    <scope>NUCLEOTIDE SEQUENCE</scope>
    <source>
        <tissue evidence="9">Shoot tissue taken approximately 20 cm above the soil surface</tissue>
    </source>
</reference>
<evidence type="ECO:0000256" key="6">
    <source>
        <dbReference type="ARBA" id="ARBA00023136"/>
    </source>
</evidence>
<accession>A0A0A9DT33</accession>
<comment type="subcellular location">
    <subcellularLocation>
        <location evidence="1">Membrane</location>
    </subcellularLocation>
</comment>
<dbReference type="Pfam" id="PF03188">
    <property type="entry name" value="Cytochrom_B561"/>
    <property type="match status" value="1"/>
</dbReference>
<evidence type="ECO:0000256" key="3">
    <source>
        <dbReference type="ARBA" id="ARBA00022692"/>
    </source>
</evidence>
<evidence type="ECO:0000256" key="4">
    <source>
        <dbReference type="ARBA" id="ARBA00022982"/>
    </source>
</evidence>
<keyword evidence="3 7" id="KW-0812">Transmembrane</keyword>
<dbReference type="GO" id="GO:0016020">
    <property type="term" value="C:membrane"/>
    <property type="evidence" value="ECO:0007669"/>
    <property type="project" value="UniProtKB-SubCell"/>
</dbReference>
<evidence type="ECO:0000256" key="7">
    <source>
        <dbReference type="SAM" id="Phobius"/>
    </source>
</evidence>
<evidence type="ECO:0000256" key="2">
    <source>
        <dbReference type="ARBA" id="ARBA00022448"/>
    </source>
</evidence>
<feature type="transmembrane region" description="Helical" evidence="7">
    <location>
        <begin position="251"/>
        <end position="269"/>
    </location>
</feature>
<protein>
    <recommendedName>
        <fullName evidence="8">Cytochrome b561 domain-containing protein</fullName>
    </recommendedName>
</protein>
<keyword evidence="4" id="KW-0249">Electron transport</keyword>
<keyword evidence="5 7" id="KW-1133">Transmembrane helix</keyword>
<evidence type="ECO:0000256" key="1">
    <source>
        <dbReference type="ARBA" id="ARBA00004370"/>
    </source>
</evidence>
<keyword evidence="2" id="KW-0813">Transport</keyword>
<feature type="transmembrane region" description="Helical" evidence="7">
    <location>
        <begin position="156"/>
        <end position="174"/>
    </location>
</feature>
<dbReference type="PANTHER" id="PTHR23130:SF224">
    <property type="entry name" value="CYTOCHROME B561 AND DOMON DOMAIN-CONTAINING PROTEIN"/>
    <property type="match status" value="1"/>
</dbReference>
<feature type="transmembrane region" description="Helical" evidence="7">
    <location>
        <begin position="186"/>
        <end position="206"/>
    </location>
</feature>
<evidence type="ECO:0000259" key="8">
    <source>
        <dbReference type="PROSITE" id="PS50939"/>
    </source>
</evidence>
<dbReference type="InterPro" id="IPR006593">
    <property type="entry name" value="Cyt_b561/ferric_Rdtase_TM"/>
</dbReference>
<dbReference type="SMART" id="SM00665">
    <property type="entry name" value="B561"/>
    <property type="match status" value="1"/>
</dbReference>
<dbReference type="InterPro" id="IPR045266">
    <property type="entry name" value="DOH_DOMON"/>
</dbReference>
<proteinExistence type="predicted"/>
<evidence type="ECO:0000256" key="5">
    <source>
        <dbReference type="ARBA" id="ARBA00022989"/>
    </source>
</evidence>
<dbReference type="EMBL" id="GBRH01206944">
    <property type="protein sequence ID" value="JAD90951.1"/>
    <property type="molecule type" value="Transcribed_RNA"/>
</dbReference>
<feature type="domain" description="Cytochrome b561" evidence="8">
    <location>
        <begin position="81"/>
        <end position="278"/>
    </location>
</feature>